<comment type="similarity">
    <text evidence="2">Belongs to the tetraspanin (TM4SF) family.</text>
</comment>
<proteinExistence type="inferred from homology"/>
<dbReference type="eggNOG" id="ENOG502QQQH">
    <property type="taxonomic scope" value="Eukaryota"/>
</dbReference>
<evidence type="ECO:0000256" key="4">
    <source>
        <dbReference type="ARBA" id="ARBA00022989"/>
    </source>
</evidence>
<feature type="transmembrane region" description="Helical" evidence="6">
    <location>
        <begin position="237"/>
        <end position="257"/>
    </location>
</feature>
<dbReference type="Proteomes" id="UP000087171">
    <property type="component" value="Chromosome Ca7"/>
</dbReference>
<dbReference type="GO" id="GO:0016020">
    <property type="term" value="C:membrane"/>
    <property type="evidence" value="ECO:0007669"/>
    <property type="project" value="UniProtKB-SubCell"/>
</dbReference>
<feature type="transmembrane region" description="Helical" evidence="6">
    <location>
        <begin position="46"/>
        <end position="65"/>
    </location>
</feature>
<keyword evidence="7" id="KW-1185">Reference proteome</keyword>
<dbReference type="PaxDb" id="3827-XP_004507785.1"/>
<dbReference type="PRINTS" id="PR00259">
    <property type="entry name" value="TMFOUR"/>
</dbReference>
<dbReference type="PROSITE" id="PS00421">
    <property type="entry name" value="TM4_1"/>
    <property type="match status" value="1"/>
</dbReference>
<accession>A0A1S2YP85</accession>
<evidence type="ECO:0000256" key="1">
    <source>
        <dbReference type="ARBA" id="ARBA00004141"/>
    </source>
</evidence>
<protein>
    <submittedName>
        <fullName evidence="8">Tetraspanin-8-like</fullName>
    </submittedName>
</protein>
<dbReference type="InterPro" id="IPR018503">
    <property type="entry name" value="Tetraspanin_CS"/>
</dbReference>
<dbReference type="RefSeq" id="XP_004507785.1">
    <property type="nucleotide sequence ID" value="XM_004507728.3"/>
</dbReference>
<keyword evidence="3 6" id="KW-0812">Transmembrane</keyword>
<dbReference type="InterPro" id="IPR018499">
    <property type="entry name" value="Tetraspanin/Peripherin"/>
</dbReference>
<dbReference type="STRING" id="3827.A0A1S2YP85"/>
<feature type="transmembrane region" description="Helical" evidence="6">
    <location>
        <begin position="12"/>
        <end position="31"/>
    </location>
</feature>
<name>A0A1S2YP85_CICAR</name>
<evidence type="ECO:0000256" key="2">
    <source>
        <dbReference type="ARBA" id="ARBA00006840"/>
    </source>
</evidence>
<sequence length="268" mass="30678">MVRFTNSLIGFLNFLTLICSIPILVMGVWLSKQANTECERWLEKPVIALGVFLLVVSLMGLIGACCRVSWLLWFYLLVMFLLIVLLFAFTIFAFVVTNKGAGEVLANKGYKEYRLGDYSNWLQNRVNNNNNWNRIKSCLQSGKLCSQFHSQFLNDNVNKFYTEQLSALQSGCCKPSTDCGFIYENPTTWTKPANAPNTTNPDCDAWNNDPTILCFNCQSCKAGLLQNLKTDWKKVSIVNIIFLIFLIIVYSIGCCAFRNNRRDNWKRY</sequence>
<dbReference type="Pfam" id="PF00335">
    <property type="entry name" value="Tetraspanin"/>
    <property type="match status" value="1"/>
</dbReference>
<comment type="subcellular location">
    <subcellularLocation>
        <location evidence="1">Membrane</location>
        <topology evidence="1">Multi-pass membrane protein</topology>
    </subcellularLocation>
</comment>
<dbReference type="PANTHER" id="PTHR32191">
    <property type="entry name" value="TETRASPANIN-8-RELATED"/>
    <property type="match status" value="1"/>
</dbReference>
<evidence type="ECO:0000256" key="6">
    <source>
        <dbReference type="SAM" id="Phobius"/>
    </source>
</evidence>
<evidence type="ECO:0000313" key="7">
    <source>
        <dbReference type="Proteomes" id="UP000087171"/>
    </source>
</evidence>
<evidence type="ECO:0000256" key="5">
    <source>
        <dbReference type="ARBA" id="ARBA00023136"/>
    </source>
</evidence>
<reference evidence="8" key="2">
    <citation type="submission" date="2025-08" db="UniProtKB">
        <authorList>
            <consortium name="RefSeq"/>
        </authorList>
    </citation>
    <scope>IDENTIFICATION</scope>
    <source>
        <tissue evidence="8">Etiolated seedlings</tissue>
    </source>
</reference>
<keyword evidence="4 6" id="KW-1133">Transmembrane helix</keyword>
<evidence type="ECO:0000313" key="8">
    <source>
        <dbReference type="RefSeq" id="XP_004507785.1"/>
    </source>
</evidence>
<dbReference type="KEGG" id="cam:101502690"/>
<feature type="transmembrane region" description="Helical" evidence="6">
    <location>
        <begin position="72"/>
        <end position="96"/>
    </location>
</feature>
<keyword evidence="5 6" id="KW-0472">Membrane</keyword>
<dbReference type="OrthoDB" id="1892640at2759"/>
<dbReference type="InterPro" id="IPR044991">
    <property type="entry name" value="TET_plant"/>
</dbReference>
<dbReference type="AlphaFoldDB" id="A0A1S2YP85"/>
<evidence type="ECO:0000256" key="3">
    <source>
        <dbReference type="ARBA" id="ARBA00022692"/>
    </source>
</evidence>
<dbReference type="GO" id="GO:0009734">
    <property type="term" value="P:auxin-activated signaling pathway"/>
    <property type="evidence" value="ECO:0007669"/>
    <property type="project" value="InterPro"/>
</dbReference>
<dbReference type="GeneID" id="101502690"/>
<gene>
    <name evidence="8" type="primary">LOC101502690</name>
</gene>
<reference evidence="7" key="1">
    <citation type="journal article" date="2013" name="Nat. Biotechnol.">
        <title>Draft genome sequence of chickpea (Cicer arietinum) provides a resource for trait improvement.</title>
        <authorList>
            <person name="Varshney R.K."/>
            <person name="Song C."/>
            <person name="Saxena R.K."/>
            <person name="Azam S."/>
            <person name="Yu S."/>
            <person name="Sharpe A.G."/>
            <person name="Cannon S."/>
            <person name="Baek J."/>
            <person name="Rosen B.D."/>
            <person name="Tar'an B."/>
            <person name="Millan T."/>
            <person name="Zhang X."/>
            <person name="Ramsay L.D."/>
            <person name="Iwata A."/>
            <person name="Wang Y."/>
            <person name="Nelson W."/>
            <person name="Farmer A.D."/>
            <person name="Gaur P.M."/>
            <person name="Soderlund C."/>
            <person name="Penmetsa R.V."/>
            <person name="Xu C."/>
            <person name="Bharti A.K."/>
            <person name="He W."/>
            <person name="Winter P."/>
            <person name="Zhao S."/>
            <person name="Hane J.K."/>
            <person name="Carrasquilla-Garcia N."/>
            <person name="Condie J.A."/>
            <person name="Upadhyaya H.D."/>
            <person name="Luo M.C."/>
            <person name="Thudi M."/>
            <person name="Gowda C.L."/>
            <person name="Singh N.P."/>
            <person name="Lichtenzveig J."/>
            <person name="Gali K.K."/>
            <person name="Rubio J."/>
            <person name="Nadarajan N."/>
            <person name="Dolezel J."/>
            <person name="Bansal K.C."/>
            <person name="Xu X."/>
            <person name="Edwards D."/>
            <person name="Zhang G."/>
            <person name="Kahl G."/>
            <person name="Gil J."/>
            <person name="Singh K.B."/>
            <person name="Datta S.K."/>
            <person name="Jackson S.A."/>
            <person name="Wang J."/>
            <person name="Cook D.R."/>
        </authorList>
    </citation>
    <scope>NUCLEOTIDE SEQUENCE [LARGE SCALE GENOMIC DNA]</scope>
    <source>
        <strain evidence="7">cv. CDC Frontier</strain>
    </source>
</reference>
<organism evidence="7 8">
    <name type="scientific">Cicer arietinum</name>
    <name type="common">Chickpea</name>
    <name type="synonym">Garbanzo</name>
    <dbReference type="NCBI Taxonomy" id="3827"/>
    <lineage>
        <taxon>Eukaryota</taxon>
        <taxon>Viridiplantae</taxon>
        <taxon>Streptophyta</taxon>
        <taxon>Embryophyta</taxon>
        <taxon>Tracheophyta</taxon>
        <taxon>Spermatophyta</taxon>
        <taxon>Magnoliopsida</taxon>
        <taxon>eudicotyledons</taxon>
        <taxon>Gunneridae</taxon>
        <taxon>Pentapetalae</taxon>
        <taxon>rosids</taxon>
        <taxon>fabids</taxon>
        <taxon>Fabales</taxon>
        <taxon>Fabaceae</taxon>
        <taxon>Papilionoideae</taxon>
        <taxon>50 kb inversion clade</taxon>
        <taxon>NPAAA clade</taxon>
        <taxon>Hologalegina</taxon>
        <taxon>IRL clade</taxon>
        <taxon>Cicereae</taxon>
        <taxon>Cicer</taxon>
    </lineage>
</organism>